<sequence>MKDLTGEVFDMITVLGFSHFQGEGKHKRVFWKCKCECGKEFVRRADQIKAKNIYKSCGCYREKVLAANNFKINNPNKSHGLSKTRLYKIYSKIKERCYYEKYPEYHLYGGRGIVMCDEWKDDFMNFYNWSINSGYNDSLSIDRIDFNGDYEPNNCRWADDITQGNNKRNNIVLTHNGMTMTMPEWARYLNLPYSVLANRRKKGKTVEEILDPVKKR</sequence>
<evidence type="ECO:0000313" key="2">
    <source>
        <dbReference type="Proteomes" id="UP000031861"/>
    </source>
</evidence>
<dbReference type="Proteomes" id="UP000031861">
    <property type="component" value="Plasmid pBFI_4"/>
</dbReference>
<dbReference type="EMBL" id="CP009638">
    <property type="protein sequence ID" value="AJI08650.1"/>
    <property type="molecule type" value="Genomic_DNA"/>
</dbReference>
<evidence type="ECO:0000313" key="1">
    <source>
        <dbReference type="EMBL" id="AJI08650.1"/>
    </source>
</evidence>
<reference evidence="1 2" key="1">
    <citation type="journal article" date="2015" name="Genome Announc.">
        <title>Complete genome sequences for 35 biothreat assay-relevant bacillus species.</title>
        <authorList>
            <person name="Johnson S.L."/>
            <person name="Daligault H.E."/>
            <person name="Davenport K.W."/>
            <person name="Jaissle J."/>
            <person name="Frey K.G."/>
            <person name="Ladner J.T."/>
            <person name="Broomall S.M."/>
            <person name="Bishop-Lilly K.A."/>
            <person name="Bruce D.C."/>
            <person name="Gibbons H.S."/>
            <person name="Coyne S.R."/>
            <person name="Lo C.C."/>
            <person name="Meincke L."/>
            <person name="Munk A.C."/>
            <person name="Koroleva G.I."/>
            <person name="Rosenzweig C.N."/>
            <person name="Palacios G.F."/>
            <person name="Redden C.L."/>
            <person name="Minogue T.D."/>
            <person name="Chain P.S."/>
        </authorList>
    </citation>
    <scope>NUCLEOTIDE SEQUENCE [LARGE SCALE GENOMIC DNA]</scope>
    <source>
        <strain evidence="1 2">03BB108</strain>
    </source>
</reference>
<proteinExistence type="predicted"/>
<geneLocation type="plasmid" evidence="1 2">
    <name>pBFI_4</name>
</geneLocation>
<protein>
    <submittedName>
        <fullName evidence="1">Uncharacterized protein</fullName>
    </submittedName>
</protein>
<dbReference type="RefSeq" id="WP_001995623.1">
    <property type="nucleotide sequence ID" value="NZ_CP009638.1"/>
</dbReference>
<accession>A0AAN0SQQ9</accession>
<dbReference type="AlphaFoldDB" id="A0AAN0SQQ9"/>
<gene>
    <name evidence="1" type="ORF">AK40_6153</name>
</gene>
<name>A0AAN0SQQ9_BACCE</name>
<keyword evidence="1" id="KW-0614">Plasmid</keyword>
<organism evidence="1 2">
    <name type="scientific">Bacillus cereus 03BB108</name>
    <dbReference type="NCBI Taxonomy" id="451709"/>
    <lineage>
        <taxon>Bacteria</taxon>
        <taxon>Bacillati</taxon>
        <taxon>Bacillota</taxon>
        <taxon>Bacilli</taxon>
        <taxon>Bacillales</taxon>
        <taxon>Bacillaceae</taxon>
        <taxon>Bacillus</taxon>
        <taxon>Bacillus cereus group</taxon>
    </lineage>
</organism>